<organism evidence="1 2">
    <name type="scientific">Tychonema bourrellyi FEM_GT703</name>
    <dbReference type="NCBI Taxonomy" id="2040638"/>
    <lineage>
        <taxon>Bacteria</taxon>
        <taxon>Bacillati</taxon>
        <taxon>Cyanobacteriota</taxon>
        <taxon>Cyanophyceae</taxon>
        <taxon>Oscillatoriophycideae</taxon>
        <taxon>Oscillatoriales</taxon>
        <taxon>Microcoleaceae</taxon>
        <taxon>Tychonema</taxon>
    </lineage>
</organism>
<gene>
    <name evidence="1" type="ORF">CP500_006505</name>
</gene>
<proteinExistence type="predicted"/>
<dbReference type="EMBL" id="NXIB02000027">
    <property type="protein sequence ID" value="PHX56212.1"/>
    <property type="molecule type" value="Genomic_DNA"/>
</dbReference>
<reference evidence="1" key="1">
    <citation type="submission" date="2017-10" db="EMBL/GenBank/DDBJ databases">
        <title>Draft genome sequence of the planktic cyanobacteria Tychonema bourrellyi isolated from alpine lentic freshwater.</title>
        <authorList>
            <person name="Tett A."/>
            <person name="Armanini F."/>
            <person name="Asnicar F."/>
            <person name="Boscaini A."/>
            <person name="Pasolli E."/>
            <person name="Zolfo M."/>
            <person name="Donati C."/>
            <person name="Salmaso N."/>
            <person name="Segata N."/>
        </authorList>
    </citation>
    <scope>NUCLEOTIDE SEQUENCE</scope>
    <source>
        <strain evidence="1">FEM_GT703</strain>
    </source>
</reference>
<name>A0A2G4F375_9CYAN</name>
<comment type="caution">
    <text evidence="1">The sequence shown here is derived from an EMBL/GenBank/DDBJ whole genome shotgun (WGS) entry which is preliminary data.</text>
</comment>
<evidence type="ECO:0000313" key="2">
    <source>
        <dbReference type="Proteomes" id="UP000226442"/>
    </source>
</evidence>
<accession>A0A2G4F375</accession>
<protein>
    <submittedName>
        <fullName evidence="1">Uncharacterized protein</fullName>
    </submittedName>
</protein>
<sequence>MEQASCLFLTGFLGDVYYLLDVDCTGFVLVDNFTGYFVPQFPILLNSILINPGAQPLYLLKLNNT</sequence>
<dbReference type="Proteomes" id="UP000226442">
    <property type="component" value="Unassembled WGS sequence"/>
</dbReference>
<keyword evidence="2" id="KW-1185">Reference proteome</keyword>
<evidence type="ECO:0000313" key="1">
    <source>
        <dbReference type="EMBL" id="PHX56212.1"/>
    </source>
</evidence>
<dbReference type="AlphaFoldDB" id="A0A2G4F375"/>